<evidence type="ECO:0000313" key="15">
    <source>
        <dbReference type="EMBL" id="CAK1552457.1"/>
    </source>
</evidence>
<evidence type="ECO:0000256" key="10">
    <source>
        <dbReference type="ARBA" id="ARBA00023002"/>
    </source>
</evidence>
<dbReference type="InterPro" id="IPR002401">
    <property type="entry name" value="Cyt_P450_E_grp-I"/>
</dbReference>
<evidence type="ECO:0000313" key="16">
    <source>
        <dbReference type="Proteomes" id="UP001497472"/>
    </source>
</evidence>
<dbReference type="PANTHER" id="PTHR24291:SF189">
    <property type="entry name" value="CYTOCHROME P450 4C3-RELATED"/>
    <property type="match status" value="1"/>
</dbReference>
<dbReference type="Gene3D" id="1.10.630.10">
    <property type="entry name" value="Cytochrome P450"/>
    <property type="match status" value="2"/>
</dbReference>
<evidence type="ECO:0000256" key="12">
    <source>
        <dbReference type="ARBA" id="ARBA00023033"/>
    </source>
</evidence>
<dbReference type="PRINTS" id="PR00385">
    <property type="entry name" value="P450"/>
</dbReference>
<evidence type="ECO:0000256" key="2">
    <source>
        <dbReference type="ARBA" id="ARBA00003690"/>
    </source>
</evidence>
<evidence type="ECO:0000256" key="7">
    <source>
        <dbReference type="ARBA" id="ARBA00022723"/>
    </source>
</evidence>
<dbReference type="GO" id="GO:0005789">
    <property type="term" value="C:endoplasmic reticulum membrane"/>
    <property type="evidence" value="ECO:0007669"/>
    <property type="project" value="UniProtKB-SubCell"/>
</dbReference>
<keyword evidence="10 14" id="KW-0560">Oxidoreductase</keyword>
<reference evidence="15 16" key="1">
    <citation type="submission" date="2023-11" db="EMBL/GenBank/DDBJ databases">
        <authorList>
            <person name="Okamura Y."/>
        </authorList>
    </citation>
    <scope>NUCLEOTIDE SEQUENCE [LARGE SCALE GENOMIC DNA]</scope>
</reference>
<evidence type="ECO:0000256" key="6">
    <source>
        <dbReference type="ARBA" id="ARBA00022617"/>
    </source>
</evidence>
<gene>
    <name evidence="15" type="ORF">LNINA_LOCUS11501</name>
</gene>
<dbReference type="Proteomes" id="UP001497472">
    <property type="component" value="Unassembled WGS sequence"/>
</dbReference>
<dbReference type="EMBL" id="CAVLEF010000144">
    <property type="protein sequence ID" value="CAK1552457.1"/>
    <property type="molecule type" value="Genomic_DNA"/>
</dbReference>
<dbReference type="AlphaFoldDB" id="A0AAV1JUA5"/>
<keyword evidence="12 14" id="KW-0503">Monooxygenase</keyword>
<dbReference type="GO" id="GO:0004497">
    <property type="term" value="F:monooxygenase activity"/>
    <property type="evidence" value="ECO:0007669"/>
    <property type="project" value="UniProtKB-KW"/>
</dbReference>
<organism evidence="15 16">
    <name type="scientific">Leptosia nina</name>
    <dbReference type="NCBI Taxonomy" id="320188"/>
    <lineage>
        <taxon>Eukaryota</taxon>
        <taxon>Metazoa</taxon>
        <taxon>Ecdysozoa</taxon>
        <taxon>Arthropoda</taxon>
        <taxon>Hexapoda</taxon>
        <taxon>Insecta</taxon>
        <taxon>Pterygota</taxon>
        <taxon>Neoptera</taxon>
        <taxon>Endopterygota</taxon>
        <taxon>Lepidoptera</taxon>
        <taxon>Glossata</taxon>
        <taxon>Ditrysia</taxon>
        <taxon>Papilionoidea</taxon>
        <taxon>Pieridae</taxon>
        <taxon>Pierinae</taxon>
        <taxon>Leptosia</taxon>
    </lineage>
</organism>
<accession>A0AAV1JUA5</accession>
<protein>
    <recommendedName>
        <fullName evidence="17">Cytochrome P450</fullName>
    </recommendedName>
</protein>
<dbReference type="SUPFAM" id="SSF48264">
    <property type="entry name" value="Cytochrome P450"/>
    <property type="match status" value="2"/>
</dbReference>
<dbReference type="GO" id="GO:0005506">
    <property type="term" value="F:iron ion binding"/>
    <property type="evidence" value="ECO:0007669"/>
    <property type="project" value="InterPro"/>
</dbReference>
<evidence type="ECO:0000256" key="3">
    <source>
        <dbReference type="ARBA" id="ARBA00004174"/>
    </source>
</evidence>
<dbReference type="GO" id="GO:0020037">
    <property type="term" value="F:heme binding"/>
    <property type="evidence" value="ECO:0007669"/>
    <property type="project" value="InterPro"/>
</dbReference>
<evidence type="ECO:0000256" key="9">
    <source>
        <dbReference type="ARBA" id="ARBA00022848"/>
    </source>
</evidence>
<dbReference type="GO" id="GO:0016705">
    <property type="term" value="F:oxidoreductase activity, acting on paired donors, with incorporation or reduction of molecular oxygen"/>
    <property type="evidence" value="ECO:0007669"/>
    <property type="project" value="InterPro"/>
</dbReference>
<dbReference type="PROSITE" id="PS00086">
    <property type="entry name" value="CYTOCHROME_P450"/>
    <property type="match status" value="1"/>
</dbReference>
<dbReference type="InterPro" id="IPR050196">
    <property type="entry name" value="Cytochrome_P450_Monoox"/>
</dbReference>
<dbReference type="InterPro" id="IPR017972">
    <property type="entry name" value="Cyt_P450_CS"/>
</dbReference>
<keyword evidence="11 14" id="KW-0408">Iron</keyword>
<keyword evidence="6 14" id="KW-0349">Heme</keyword>
<evidence type="ECO:0000256" key="11">
    <source>
        <dbReference type="ARBA" id="ARBA00023004"/>
    </source>
</evidence>
<evidence type="ECO:0000256" key="5">
    <source>
        <dbReference type="ARBA" id="ARBA00010617"/>
    </source>
</evidence>
<proteinExistence type="inferred from homology"/>
<evidence type="ECO:0008006" key="17">
    <source>
        <dbReference type="Google" id="ProtNLM"/>
    </source>
</evidence>
<comment type="subcellular location">
    <subcellularLocation>
        <location evidence="4">Endoplasmic reticulum membrane</location>
        <topology evidence="4">Peripheral membrane protein</topology>
    </subcellularLocation>
    <subcellularLocation>
        <location evidence="3">Microsome membrane</location>
        <topology evidence="3">Peripheral membrane protein</topology>
    </subcellularLocation>
</comment>
<name>A0AAV1JUA5_9NEOP</name>
<keyword evidence="13" id="KW-0472">Membrane</keyword>
<dbReference type="PRINTS" id="PR00463">
    <property type="entry name" value="EP450I"/>
</dbReference>
<comment type="cofactor">
    <cofactor evidence="1">
        <name>heme</name>
        <dbReference type="ChEBI" id="CHEBI:30413"/>
    </cofactor>
</comment>
<dbReference type="Pfam" id="PF00067">
    <property type="entry name" value="p450"/>
    <property type="match status" value="2"/>
</dbReference>
<sequence length="616" mass="70182">MEYETTLGVNEKAKDHITGKFINAFEDYCNVATNLAFKPWFFMIDGVFKRIKDYDILTSNKKIMSDIVNEAISYKRKVMKQRKNSINSDNYPDLECEKQFSILDSLLANHGDTITDLELLEEILVLALAGTDTTTVTACFSALLLAEHPEIQEKIYQEIERVLGDTTRPIPYDDLPKLKYLDAVIKETLRLYPSAPLIGRLADRDVTLPSGKTIPKGTTMAITIWGMQRNPKFWGEDAHLFNPDRFMNGDLPHPAAYLPFSYGPRNCIVSTDPDTIEYVSKECLEKPEVVCLLGRHITGNGSVFAPETGFGMTDFVNKENNDKFFNALAIYLKVAVDIGFKPWLYMFQTIFERTNEYKILQENRAILFTVINEVISYKRQKKLNNIDAPGENGQFTIIDYLMDHLSNEELFEEIIVMAVAGTDTSAVTSSFTTLMLAKHPDVQDRVYQEVKEVMGDTIRPLNSNDLAQMKFLEAVLKETLRLYPPGPLIGRMIDRDITLPSGITLAKGTSFGFSIWGLHRHPKYWGEDANTFNPDRFMNGYPTHPTAFIPFSCGPRNCVGYKFAMVSIKTMMANFIHRYEVLPAASTDLNQPLRLEFKMMMRDVHNFPIKLKQRTV</sequence>
<dbReference type="PANTHER" id="PTHR24291">
    <property type="entry name" value="CYTOCHROME P450 FAMILY 4"/>
    <property type="match status" value="1"/>
</dbReference>
<comment type="function">
    <text evidence="2">May be involved in the metabolism of insect hormones and in the breakdown of synthetic insecticides.</text>
</comment>
<keyword evidence="7 14" id="KW-0479">Metal-binding</keyword>
<keyword evidence="16" id="KW-1185">Reference proteome</keyword>
<dbReference type="InterPro" id="IPR001128">
    <property type="entry name" value="Cyt_P450"/>
</dbReference>
<comment type="similarity">
    <text evidence="5 14">Belongs to the cytochrome P450 family.</text>
</comment>
<evidence type="ECO:0000256" key="1">
    <source>
        <dbReference type="ARBA" id="ARBA00001971"/>
    </source>
</evidence>
<evidence type="ECO:0000256" key="8">
    <source>
        <dbReference type="ARBA" id="ARBA00022824"/>
    </source>
</evidence>
<keyword evidence="9" id="KW-0492">Microsome</keyword>
<comment type="caution">
    <text evidence="15">The sequence shown here is derived from an EMBL/GenBank/DDBJ whole genome shotgun (WGS) entry which is preliminary data.</text>
</comment>
<keyword evidence="8" id="KW-0256">Endoplasmic reticulum</keyword>
<dbReference type="InterPro" id="IPR036396">
    <property type="entry name" value="Cyt_P450_sf"/>
</dbReference>
<evidence type="ECO:0000256" key="14">
    <source>
        <dbReference type="RuleBase" id="RU000461"/>
    </source>
</evidence>
<evidence type="ECO:0000256" key="13">
    <source>
        <dbReference type="ARBA" id="ARBA00023136"/>
    </source>
</evidence>
<evidence type="ECO:0000256" key="4">
    <source>
        <dbReference type="ARBA" id="ARBA00004406"/>
    </source>
</evidence>